<accession>A0A1V6TTB9</accession>
<feature type="compositionally biased region" description="Polar residues" evidence="5">
    <location>
        <begin position="286"/>
        <end position="317"/>
    </location>
</feature>
<feature type="compositionally biased region" description="Polar residues" evidence="5">
    <location>
        <begin position="496"/>
        <end position="507"/>
    </location>
</feature>
<sequence>MPHTQILRNFYFGPGWNWNHCGPTDKQIRRLRKCGVTVNVNASYSDRHPARKRQAGIEKSTKMTVCSFYQQGRCKFGDRCRFEHPGNTANTGNRFGALAGGGFGNQNQSNPQPANFGVNANDIKLDLTVGKGRPEWIFSSYSPARDVPRQLFGGPQREQSMEEMRLRHYEAVAAGNMNQAVQEAEALWGESVQQMDAALNDLNGAVNYIVGGANEHPNRLDIVEGKTGPDTNQGSQGSAFGQPAAPAQPSNAFGQPSQPSAFGQPAFGQPSQPAGQSSAFGAPSALGQSSPFGQASAFGQTSSLGSGSAFGQPSNLGGQSGFGKPAFGQSGFSQSGNNAPAFGQTAFGQPSAPAAPAAAPFGAPSAASPFTQIGQNQSTGGFGQPSGQQAQAPAPFGQPSQPQASPFGQTSAAAPAAPFGQPSQPNPSPFGQQQQPQNPSPFGLAAPSANTNPFGAAGATSNQPNASPFGQPAAPQGLPVTQTDAGPRPAIKIDDSSTLNPFPQLQGETRRDPATKVLTMWKGRPVRQVKIEDGTLRPAYVHPQDNKTLVRIMFPDGPPDDGALKDALSTPEQFTPEIEQMYKFFFDNGYFKDGVIPTIPPKKDAVSFDF</sequence>
<keyword evidence="8" id="KW-1185">Reference proteome</keyword>
<evidence type="ECO:0000256" key="2">
    <source>
        <dbReference type="ARBA" id="ARBA00022771"/>
    </source>
</evidence>
<dbReference type="AlphaFoldDB" id="A0A1V6TTB9"/>
<keyword evidence="1 4" id="KW-0479">Metal-binding</keyword>
<proteinExistence type="predicted"/>
<name>A0A1V6TTB9_9EURO</name>
<dbReference type="InterPro" id="IPR041367">
    <property type="entry name" value="Znf-CCCH_4"/>
</dbReference>
<protein>
    <recommendedName>
        <fullName evidence="6">C3H1-type domain-containing protein</fullName>
    </recommendedName>
</protein>
<feature type="zinc finger region" description="C3H1-type" evidence="4">
    <location>
        <begin position="60"/>
        <end position="87"/>
    </location>
</feature>
<feature type="region of interest" description="Disordered" evidence="5">
    <location>
        <begin position="219"/>
        <end position="511"/>
    </location>
</feature>
<evidence type="ECO:0000256" key="4">
    <source>
        <dbReference type="PROSITE-ProRule" id="PRU00723"/>
    </source>
</evidence>
<dbReference type="STRING" id="303698.A0A1V6TTB9"/>
<dbReference type="PANTHER" id="PTHR21099:SF2">
    <property type="entry name" value="SI:CH211-113E8.11"/>
    <property type="match status" value="1"/>
</dbReference>
<dbReference type="Pfam" id="PF18044">
    <property type="entry name" value="zf-CCCH_4"/>
    <property type="match status" value="1"/>
</dbReference>
<dbReference type="PANTHER" id="PTHR21099">
    <property type="entry name" value="RAD201"/>
    <property type="match status" value="1"/>
</dbReference>
<feature type="domain" description="C3H1-type" evidence="6">
    <location>
        <begin position="60"/>
        <end position="87"/>
    </location>
</feature>
<feature type="compositionally biased region" description="Polar residues" evidence="5">
    <location>
        <begin position="269"/>
        <end position="279"/>
    </location>
</feature>
<dbReference type="PROSITE" id="PS50103">
    <property type="entry name" value="ZF_C3H1"/>
    <property type="match status" value="1"/>
</dbReference>
<feature type="compositionally biased region" description="Polar residues" evidence="5">
    <location>
        <begin position="448"/>
        <end position="468"/>
    </location>
</feature>
<dbReference type="EMBL" id="MLKD01000002">
    <property type="protein sequence ID" value="OQE29501.1"/>
    <property type="molecule type" value="Genomic_DNA"/>
</dbReference>
<keyword evidence="3 4" id="KW-0862">Zinc</keyword>
<evidence type="ECO:0000256" key="1">
    <source>
        <dbReference type="ARBA" id="ARBA00022723"/>
    </source>
</evidence>
<dbReference type="OrthoDB" id="20729at2759"/>
<feature type="compositionally biased region" description="Polar residues" evidence="5">
    <location>
        <begin position="248"/>
        <end position="261"/>
    </location>
</feature>
<dbReference type="CDD" id="cd23954">
    <property type="entry name" value="AMO1_CTD"/>
    <property type="match status" value="1"/>
</dbReference>
<dbReference type="GO" id="GO:0005634">
    <property type="term" value="C:nucleus"/>
    <property type="evidence" value="ECO:0007669"/>
    <property type="project" value="TreeGrafter"/>
</dbReference>
<dbReference type="SUPFAM" id="SSF90229">
    <property type="entry name" value="CCCH zinc finger"/>
    <property type="match status" value="1"/>
</dbReference>
<dbReference type="InterPro" id="IPR000571">
    <property type="entry name" value="Znf_CCCH"/>
</dbReference>
<organism evidence="7 8">
    <name type="scientific">Penicillium steckii</name>
    <dbReference type="NCBI Taxonomy" id="303698"/>
    <lineage>
        <taxon>Eukaryota</taxon>
        <taxon>Fungi</taxon>
        <taxon>Dikarya</taxon>
        <taxon>Ascomycota</taxon>
        <taxon>Pezizomycotina</taxon>
        <taxon>Eurotiomycetes</taxon>
        <taxon>Eurotiomycetidae</taxon>
        <taxon>Eurotiales</taxon>
        <taxon>Aspergillaceae</taxon>
        <taxon>Penicillium</taxon>
    </lineage>
</organism>
<reference evidence="8" key="1">
    <citation type="journal article" date="2017" name="Nat. Microbiol.">
        <title>Global analysis of biosynthetic gene clusters reveals vast potential of secondary metabolite production in Penicillium species.</title>
        <authorList>
            <person name="Nielsen J.C."/>
            <person name="Grijseels S."/>
            <person name="Prigent S."/>
            <person name="Ji B."/>
            <person name="Dainat J."/>
            <person name="Nielsen K.F."/>
            <person name="Frisvad J.C."/>
            <person name="Workman M."/>
            <person name="Nielsen J."/>
        </authorList>
    </citation>
    <scope>NUCLEOTIDE SEQUENCE [LARGE SCALE GENOMIC DNA]</scope>
    <source>
        <strain evidence="8">IBT 24891</strain>
    </source>
</reference>
<dbReference type="InterPro" id="IPR036855">
    <property type="entry name" value="Znf_CCCH_sf"/>
</dbReference>
<keyword evidence="2 4" id="KW-0863">Zinc-finger</keyword>
<evidence type="ECO:0000259" key="6">
    <source>
        <dbReference type="PROSITE" id="PS50103"/>
    </source>
</evidence>
<evidence type="ECO:0000313" key="7">
    <source>
        <dbReference type="EMBL" id="OQE29501.1"/>
    </source>
</evidence>
<comment type="caution">
    <text evidence="7">The sequence shown here is derived from an EMBL/GenBank/DDBJ whole genome shotgun (WGS) entry which is preliminary data.</text>
</comment>
<dbReference type="Gene3D" id="4.10.1000.10">
    <property type="entry name" value="Zinc finger, CCCH-type"/>
    <property type="match status" value="1"/>
</dbReference>
<feature type="compositionally biased region" description="Low complexity" evidence="5">
    <location>
        <begin position="346"/>
        <end position="370"/>
    </location>
</feature>
<evidence type="ECO:0000256" key="5">
    <source>
        <dbReference type="SAM" id="MobiDB-lite"/>
    </source>
</evidence>
<evidence type="ECO:0000256" key="3">
    <source>
        <dbReference type="ARBA" id="ARBA00022833"/>
    </source>
</evidence>
<dbReference type="GO" id="GO:0008270">
    <property type="term" value="F:zinc ion binding"/>
    <property type="evidence" value="ECO:0007669"/>
    <property type="project" value="UniProtKB-KW"/>
</dbReference>
<feature type="compositionally biased region" description="Polar residues" evidence="5">
    <location>
        <begin position="229"/>
        <end position="239"/>
    </location>
</feature>
<dbReference type="SMART" id="SM00356">
    <property type="entry name" value="ZnF_C3H1"/>
    <property type="match status" value="1"/>
</dbReference>
<dbReference type="Proteomes" id="UP000191285">
    <property type="component" value="Unassembled WGS sequence"/>
</dbReference>
<evidence type="ECO:0000313" key="8">
    <source>
        <dbReference type="Proteomes" id="UP000191285"/>
    </source>
</evidence>
<gene>
    <name evidence="7" type="ORF">PENSTE_c002G03110</name>
</gene>
<feature type="compositionally biased region" description="Low complexity" evidence="5">
    <location>
        <begin position="385"/>
        <end position="409"/>
    </location>
</feature>